<accession>A0A0F9VBA0</accession>
<dbReference type="PROSITE" id="PS51257">
    <property type="entry name" value="PROKAR_LIPOPROTEIN"/>
    <property type="match status" value="1"/>
</dbReference>
<comment type="caution">
    <text evidence="1">The sequence shown here is derived from an EMBL/GenBank/DDBJ whole genome shotgun (WGS) entry which is preliminary data.</text>
</comment>
<dbReference type="InterPro" id="IPR013783">
    <property type="entry name" value="Ig-like_fold"/>
</dbReference>
<dbReference type="InterPro" id="IPR036116">
    <property type="entry name" value="FN3_sf"/>
</dbReference>
<gene>
    <name evidence="1" type="ORF">LCGC14_0118720</name>
</gene>
<dbReference type="SUPFAM" id="SSF49265">
    <property type="entry name" value="Fibronectin type III"/>
    <property type="match status" value="1"/>
</dbReference>
<evidence type="ECO:0000313" key="1">
    <source>
        <dbReference type="EMBL" id="KKO01285.1"/>
    </source>
</evidence>
<dbReference type="EMBL" id="LAZR01000036">
    <property type="protein sequence ID" value="KKO01285.1"/>
    <property type="molecule type" value="Genomic_DNA"/>
</dbReference>
<evidence type="ECO:0008006" key="2">
    <source>
        <dbReference type="Google" id="ProtNLM"/>
    </source>
</evidence>
<dbReference type="Gene3D" id="2.60.40.10">
    <property type="entry name" value="Immunoglobulins"/>
    <property type="match status" value="1"/>
</dbReference>
<reference evidence="1" key="1">
    <citation type="journal article" date="2015" name="Nature">
        <title>Complex archaea that bridge the gap between prokaryotes and eukaryotes.</title>
        <authorList>
            <person name="Spang A."/>
            <person name="Saw J.H."/>
            <person name="Jorgensen S.L."/>
            <person name="Zaremba-Niedzwiedzka K."/>
            <person name="Martijn J."/>
            <person name="Lind A.E."/>
            <person name="van Eijk R."/>
            <person name="Schleper C."/>
            <person name="Guy L."/>
            <person name="Ettema T.J."/>
        </authorList>
    </citation>
    <scope>NUCLEOTIDE SEQUENCE</scope>
</reference>
<dbReference type="AlphaFoldDB" id="A0A0F9VBA0"/>
<proteinExistence type="predicted"/>
<name>A0A0F9VBA0_9ZZZZ</name>
<organism evidence="1">
    <name type="scientific">marine sediment metagenome</name>
    <dbReference type="NCBI Taxonomy" id="412755"/>
    <lineage>
        <taxon>unclassified sequences</taxon>
        <taxon>metagenomes</taxon>
        <taxon>ecological metagenomes</taxon>
    </lineage>
</organism>
<protein>
    <recommendedName>
        <fullName evidence="2">Fibronectin type-III domain-containing protein</fullName>
    </recommendedName>
</protein>
<sequence length="228" mass="25364">MMRLLVLIACLFITITGCKKKSTAEPPEVVLLVFPDQNSECTTGVSLGQETSQVEFRWNLADNTETYELRVTNISTGTVQTIVSASSSAKLPLAKGEQFSWFIRSRNSDVEQTVSSEEWYFYNSGSRITFAPFPATIESPASSDNVFKDINNEVILSWSASDLDDDIVGYEVYFSVETPPIDLVRELSAPITSIKVSVTSDTVYYWKVVVIDEEGNKSDTGVYTFKVL</sequence>